<evidence type="ECO:0000313" key="1">
    <source>
        <dbReference type="EMBL" id="KOO46394.1"/>
    </source>
</evidence>
<protein>
    <submittedName>
        <fullName evidence="1">Uncharacterized protein</fullName>
    </submittedName>
</protein>
<keyword evidence="2" id="KW-1185">Reference proteome</keyword>
<dbReference type="OrthoDB" id="1807636at2"/>
<name>A0A0M0L5S4_9BACI</name>
<reference evidence="2" key="1">
    <citation type="submission" date="2015-08" db="EMBL/GenBank/DDBJ databases">
        <title>Fjat-14210 dsm16467.</title>
        <authorList>
            <person name="Liu B."/>
            <person name="Wang J."/>
            <person name="Zhu Y."/>
            <person name="Liu G."/>
            <person name="Chen Q."/>
            <person name="Chen Z."/>
            <person name="Lan J."/>
            <person name="Che J."/>
            <person name="Ge C."/>
            <person name="Shi H."/>
            <person name="Pan Z."/>
            <person name="Liu X."/>
        </authorList>
    </citation>
    <scope>NUCLEOTIDE SEQUENCE [LARGE SCALE GENOMIC DNA]</scope>
    <source>
        <strain evidence="2">DSM 16467</strain>
    </source>
</reference>
<dbReference type="EMBL" id="LILC01000013">
    <property type="protein sequence ID" value="KOO46394.1"/>
    <property type="molecule type" value="Genomic_DNA"/>
</dbReference>
<gene>
    <name evidence="1" type="ORF">AMD01_11195</name>
</gene>
<dbReference type="PATRIC" id="fig|284581.3.peg.2349"/>
<sequence length="108" mass="12547">MSQIIDLNLLVPEDLQFKIGNDIYKIPTQPKYQKVLEFSVMQQKYAKTRNAQELEKALPEMVAFILNLDEEKSKMTAESVTQNLILPQMKIIMEKFTEELQKTANDPN</sequence>
<dbReference type="Proteomes" id="UP000037558">
    <property type="component" value="Unassembled WGS sequence"/>
</dbReference>
<dbReference type="STRING" id="284581.AMD01_11195"/>
<dbReference type="AlphaFoldDB" id="A0A0M0L5S4"/>
<comment type="caution">
    <text evidence="1">The sequence shown here is derived from an EMBL/GenBank/DDBJ whole genome shotgun (WGS) entry which is preliminary data.</text>
</comment>
<proteinExistence type="predicted"/>
<dbReference type="RefSeq" id="WP_053401479.1">
    <property type="nucleotide sequence ID" value="NZ_LILC01000013.1"/>
</dbReference>
<organism evidence="1 2">
    <name type="scientific">Priestia koreensis</name>
    <dbReference type="NCBI Taxonomy" id="284581"/>
    <lineage>
        <taxon>Bacteria</taxon>
        <taxon>Bacillati</taxon>
        <taxon>Bacillota</taxon>
        <taxon>Bacilli</taxon>
        <taxon>Bacillales</taxon>
        <taxon>Bacillaceae</taxon>
        <taxon>Priestia</taxon>
    </lineage>
</organism>
<evidence type="ECO:0000313" key="2">
    <source>
        <dbReference type="Proteomes" id="UP000037558"/>
    </source>
</evidence>
<accession>A0A0M0L5S4</accession>